<reference evidence="2" key="1">
    <citation type="submission" date="2021-01" db="EMBL/GenBank/DDBJ databases">
        <authorList>
            <person name="Lovell J.T."/>
            <person name="Bentley N."/>
            <person name="Bhattarai G."/>
            <person name="Jenkins J.W."/>
            <person name="Sreedasyam A."/>
            <person name="Alarcon Y."/>
            <person name="Bock C."/>
            <person name="Boston L."/>
            <person name="Carlson J."/>
            <person name="Cervantes K."/>
            <person name="Clermont K."/>
            <person name="Krom N."/>
            <person name="Kubenka K."/>
            <person name="Mamidi S."/>
            <person name="Mattison C."/>
            <person name="Monteros M."/>
            <person name="Pisani C."/>
            <person name="Plott C."/>
            <person name="Rajasekar S."/>
            <person name="Rhein H.S."/>
            <person name="Rohla C."/>
            <person name="Song M."/>
            <person name="Hilaire R.S."/>
            <person name="Shu S."/>
            <person name="Wells L."/>
            <person name="Wang X."/>
            <person name="Webber J."/>
            <person name="Heerema R.J."/>
            <person name="Klein P."/>
            <person name="Conner P."/>
            <person name="Grauke L."/>
            <person name="Grimwood J."/>
            <person name="Schmutz J."/>
            <person name="Randall J.J."/>
        </authorList>
    </citation>
    <scope>NUCLEOTIDE SEQUENCE</scope>
    <source>
        <tissue evidence="2">Leaf</tissue>
    </source>
</reference>
<feature type="compositionally biased region" description="Polar residues" evidence="1">
    <location>
        <begin position="1"/>
        <end position="12"/>
    </location>
</feature>
<sequence>MPKPISSYSNTHPILFKPTPNGLHSTQLKVDGTPLHPNPKLTAENRQLPLEGARAQRHPTHPNKSHFHWIGWYVGYRSLCIFEVRPPLSKFLPSQLLDFKSIHI</sequence>
<protein>
    <submittedName>
        <fullName evidence="2">Uncharacterized protein</fullName>
    </submittedName>
</protein>
<evidence type="ECO:0000313" key="2">
    <source>
        <dbReference type="EMBL" id="KAG6682777.1"/>
    </source>
</evidence>
<comment type="caution">
    <text evidence="2">The sequence shown here is derived from an EMBL/GenBank/DDBJ whole genome shotgun (WGS) entry which is preliminary data.</text>
</comment>
<name>A0A922IU25_CARIL</name>
<organism evidence="2 3">
    <name type="scientific">Carya illinoinensis</name>
    <name type="common">Pecan</name>
    <dbReference type="NCBI Taxonomy" id="32201"/>
    <lineage>
        <taxon>Eukaryota</taxon>
        <taxon>Viridiplantae</taxon>
        <taxon>Streptophyta</taxon>
        <taxon>Embryophyta</taxon>
        <taxon>Tracheophyta</taxon>
        <taxon>Spermatophyta</taxon>
        <taxon>Magnoliopsida</taxon>
        <taxon>eudicotyledons</taxon>
        <taxon>Gunneridae</taxon>
        <taxon>Pentapetalae</taxon>
        <taxon>rosids</taxon>
        <taxon>fabids</taxon>
        <taxon>Fagales</taxon>
        <taxon>Juglandaceae</taxon>
        <taxon>Carya</taxon>
    </lineage>
</organism>
<dbReference type="Proteomes" id="UP000811246">
    <property type="component" value="Chromosome 13"/>
</dbReference>
<dbReference type="EMBL" id="CM031837">
    <property type="protein sequence ID" value="KAG6682777.1"/>
    <property type="molecule type" value="Genomic_DNA"/>
</dbReference>
<gene>
    <name evidence="2" type="ORF">I3842_13G159600</name>
</gene>
<evidence type="ECO:0000313" key="3">
    <source>
        <dbReference type="Proteomes" id="UP000811246"/>
    </source>
</evidence>
<proteinExistence type="predicted"/>
<evidence type="ECO:0000256" key="1">
    <source>
        <dbReference type="SAM" id="MobiDB-lite"/>
    </source>
</evidence>
<feature type="region of interest" description="Disordered" evidence="1">
    <location>
        <begin position="1"/>
        <end position="45"/>
    </location>
</feature>
<accession>A0A922IU25</accession>
<dbReference type="AlphaFoldDB" id="A0A922IU25"/>